<dbReference type="GO" id="GO:0006606">
    <property type="term" value="P:protein import into nucleus"/>
    <property type="evidence" value="ECO:0007669"/>
    <property type="project" value="TreeGrafter"/>
</dbReference>
<keyword evidence="5" id="KW-1185">Reference proteome</keyword>
<keyword evidence="3" id="KW-0653">Protein transport</keyword>
<dbReference type="GO" id="GO:0005634">
    <property type="term" value="C:nucleus"/>
    <property type="evidence" value="ECO:0007669"/>
    <property type="project" value="TreeGrafter"/>
</dbReference>
<dbReference type="Gene3D" id="3.40.1000.10">
    <property type="entry name" value="Mog1/PsbP, alpha/beta/alpha sandwich"/>
    <property type="match status" value="1"/>
</dbReference>
<dbReference type="PANTHER" id="PTHR15837:SF0">
    <property type="entry name" value="RAN GUANINE NUCLEOTIDE RELEASE FACTOR"/>
    <property type="match status" value="1"/>
</dbReference>
<organism evidence="4 5">
    <name type="scientific">Polyplosphaeria fusca</name>
    <dbReference type="NCBI Taxonomy" id="682080"/>
    <lineage>
        <taxon>Eukaryota</taxon>
        <taxon>Fungi</taxon>
        <taxon>Dikarya</taxon>
        <taxon>Ascomycota</taxon>
        <taxon>Pezizomycotina</taxon>
        <taxon>Dothideomycetes</taxon>
        <taxon>Pleosporomycetidae</taxon>
        <taxon>Pleosporales</taxon>
        <taxon>Tetraplosphaeriaceae</taxon>
        <taxon>Polyplosphaeria</taxon>
    </lineage>
</organism>
<evidence type="ECO:0000313" key="4">
    <source>
        <dbReference type="EMBL" id="KAF2738328.1"/>
    </source>
</evidence>
<dbReference type="AlphaFoldDB" id="A0A9P4V6H7"/>
<evidence type="ECO:0000256" key="2">
    <source>
        <dbReference type="ARBA" id="ARBA00022448"/>
    </source>
</evidence>
<dbReference type="SUPFAM" id="SSF55724">
    <property type="entry name" value="Mog1p/PsbP-like"/>
    <property type="match status" value="1"/>
</dbReference>
<evidence type="ECO:0000313" key="5">
    <source>
        <dbReference type="Proteomes" id="UP000799444"/>
    </source>
</evidence>
<dbReference type="InterPro" id="IPR016123">
    <property type="entry name" value="Mog1/PsbP_a/b/a-sand"/>
</dbReference>
<dbReference type="GO" id="GO:0005085">
    <property type="term" value="F:guanyl-nucleotide exchange factor activity"/>
    <property type="evidence" value="ECO:0007669"/>
    <property type="project" value="TreeGrafter"/>
</dbReference>
<dbReference type="Pfam" id="PF04603">
    <property type="entry name" value="Mog1"/>
    <property type="match status" value="1"/>
</dbReference>
<protein>
    <submittedName>
        <fullName evidence="4">Mog1p/PsbP-like protein</fullName>
    </submittedName>
</protein>
<name>A0A9P4V6H7_9PLEO</name>
<gene>
    <name evidence="4" type="ORF">EJ04DRAFT_62479</name>
</gene>
<accession>A0A9P4V6H7</accession>
<dbReference type="EMBL" id="ML996110">
    <property type="protein sequence ID" value="KAF2738328.1"/>
    <property type="molecule type" value="Genomic_DNA"/>
</dbReference>
<sequence>MSFNSTPLFGGAITVSLPANFGDASQIRQIPDHQEVFLDADGFTSIVFEILEWVDKPSDEQALQYHFQDLIEDTGDSTNVLDQSEAVMLHVADKPVYTLNYIQTPPAQTGEQRRPQADFISIHLVLLRLKEKGTDILATVNVPHYPEQYVKVEGGKATKLMEDGEAVKEKILQTFEIKDWGLFDA</sequence>
<dbReference type="InterPro" id="IPR007681">
    <property type="entry name" value="Mog1"/>
</dbReference>
<dbReference type="GO" id="GO:0031267">
    <property type="term" value="F:small GTPase binding"/>
    <property type="evidence" value="ECO:0007669"/>
    <property type="project" value="TreeGrafter"/>
</dbReference>
<keyword evidence="2" id="KW-0813">Transport</keyword>
<dbReference type="OrthoDB" id="10255285at2759"/>
<evidence type="ECO:0000256" key="1">
    <source>
        <dbReference type="ARBA" id="ARBA00010307"/>
    </source>
</evidence>
<dbReference type="PANTHER" id="PTHR15837">
    <property type="entry name" value="RAN GUANINE NUCLEOTIDE RELEASE FACTOR"/>
    <property type="match status" value="1"/>
</dbReference>
<comment type="similarity">
    <text evidence="1">Belongs to the MOG1 family.</text>
</comment>
<reference evidence="4" key="1">
    <citation type="journal article" date="2020" name="Stud. Mycol.">
        <title>101 Dothideomycetes genomes: a test case for predicting lifestyles and emergence of pathogens.</title>
        <authorList>
            <person name="Haridas S."/>
            <person name="Albert R."/>
            <person name="Binder M."/>
            <person name="Bloem J."/>
            <person name="Labutti K."/>
            <person name="Salamov A."/>
            <person name="Andreopoulos B."/>
            <person name="Baker S."/>
            <person name="Barry K."/>
            <person name="Bills G."/>
            <person name="Bluhm B."/>
            <person name="Cannon C."/>
            <person name="Castanera R."/>
            <person name="Culley D."/>
            <person name="Daum C."/>
            <person name="Ezra D."/>
            <person name="Gonzalez J."/>
            <person name="Henrissat B."/>
            <person name="Kuo A."/>
            <person name="Liang C."/>
            <person name="Lipzen A."/>
            <person name="Lutzoni F."/>
            <person name="Magnuson J."/>
            <person name="Mondo S."/>
            <person name="Nolan M."/>
            <person name="Ohm R."/>
            <person name="Pangilinan J."/>
            <person name="Park H.-J."/>
            <person name="Ramirez L."/>
            <person name="Alfaro M."/>
            <person name="Sun H."/>
            <person name="Tritt A."/>
            <person name="Yoshinaga Y."/>
            <person name="Zwiers L.-H."/>
            <person name="Turgeon B."/>
            <person name="Goodwin S."/>
            <person name="Spatafora J."/>
            <person name="Crous P."/>
            <person name="Grigoriev I."/>
        </authorList>
    </citation>
    <scope>NUCLEOTIDE SEQUENCE</scope>
    <source>
        <strain evidence="4">CBS 125425</strain>
    </source>
</reference>
<comment type="caution">
    <text evidence="4">The sequence shown here is derived from an EMBL/GenBank/DDBJ whole genome shotgun (WGS) entry which is preliminary data.</text>
</comment>
<proteinExistence type="inferred from homology"/>
<dbReference type="Proteomes" id="UP000799444">
    <property type="component" value="Unassembled WGS sequence"/>
</dbReference>
<evidence type="ECO:0000256" key="3">
    <source>
        <dbReference type="ARBA" id="ARBA00022927"/>
    </source>
</evidence>